<dbReference type="EMBL" id="CP014245">
    <property type="protein sequence ID" value="AMD21423.1"/>
    <property type="molecule type" value="Genomic_DNA"/>
</dbReference>
<evidence type="ECO:0000256" key="13">
    <source>
        <dbReference type="SAM" id="Phobius"/>
    </source>
</evidence>
<organism evidence="15 16">
    <name type="scientific">Eremothecium sinecaudum</name>
    <dbReference type="NCBI Taxonomy" id="45286"/>
    <lineage>
        <taxon>Eukaryota</taxon>
        <taxon>Fungi</taxon>
        <taxon>Dikarya</taxon>
        <taxon>Ascomycota</taxon>
        <taxon>Saccharomycotina</taxon>
        <taxon>Saccharomycetes</taxon>
        <taxon>Saccharomycetales</taxon>
        <taxon>Saccharomycetaceae</taxon>
        <taxon>Eremothecium</taxon>
    </lineage>
</organism>
<evidence type="ECO:0000256" key="6">
    <source>
        <dbReference type="ARBA" id="ARBA00022692"/>
    </source>
</evidence>
<gene>
    <name evidence="15" type="ORF">AW171_hschr53373</name>
</gene>
<evidence type="ECO:0000256" key="5">
    <source>
        <dbReference type="ARBA" id="ARBA00022670"/>
    </source>
</evidence>
<dbReference type="STRING" id="45286.A0A109V066"/>
<accession>A0A109V066</accession>
<evidence type="ECO:0000313" key="15">
    <source>
        <dbReference type="EMBL" id="AMD21423.1"/>
    </source>
</evidence>
<keyword evidence="6 13" id="KW-0812">Transmembrane</keyword>
<dbReference type="PANTHER" id="PTHR43066">
    <property type="entry name" value="RHOMBOID-RELATED PROTEIN"/>
    <property type="match status" value="1"/>
</dbReference>
<evidence type="ECO:0000259" key="14">
    <source>
        <dbReference type="Pfam" id="PF01694"/>
    </source>
</evidence>
<name>A0A109V066_9SACH</name>
<evidence type="ECO:0000256" key="4">
    <source>
        <dbReference type="ARBA" id="ARBA00013039"/>
    </source>
</evidence>
<dbReference type="Proteomes" id="UP000243052">
    <property type="component" value="Chromosome v"/>
</dbReference>
<dbReference type="GO" id="GO:0005794">
    <property type="term" value="C:Golgi apparatus"/>
    <property type="evidence" value="ECO:0007669"/>
    <property type="project" value="UniProtKB-SubCell"/>
</dbReference>
<feature type="transmembrane region" description="Helical" evidence="13">
    <location>
        <begin position="155"/>
        <end position="187"/>
    </location>
</feature>
<feature type="transmembrane region" description="Helical" evidence="13">
    <location>
        <begin position="15"/>
        <end position="34"/>
    </location>
</feature>
<keyword evidence="16" id="KW-1185">Reference proteome</keyword>
<evidence type="ECO:0000256" key="1">
    <source>
        <dbReference type="ARBA" id="ARBA00000156"/>
    </source>
</evidence>
<evidence type="ECO:0000256" key="10">
    <source>
        <dbReference type="ARBA" id="ARBA00037147"/>
    </source>
</evidence>
<proteinExistence type="inferred from homology"/>
<reference evidence="15 16" key="1">
    <citation type="submission" date="2016-01" db="EMBL/GenBank/DDBJ databases">
        <title>Genome sequence of the yeast Holleya sinecauda.</title>
        <authorList>
            <person name="Dietrich F.S."/>
        </authorList>
    </citation>
    <scope>NUCLEOTIDE SEQUENCE [LARGE SCALE GENOMIC DNA]</scope>
    <source>
        <strain evidence="15 16">ATCC 58844</strain>
    </source>
</reference>
<dbReference type="InterPro" id="IPR022764">
    <property type="entry name" value="Peptidase_S54_rhomboid_dom"/>
</dbReference>
<comment type="subcellular location">
    <subcellularLocation>
        <location evidence="2">Golgi apparatus</location>
        <location evidence="2">cis-Golgi network membrane</location>
        <topology evidence="2">Multi-pass membrane protein</topology>
    </subcellularLocation>
</comment>
<dbReference type="InterPro" id="IPR035952">
    <property type="entry name" value="Rhomboid-like_sf"/>
</dbReference>
<evidence type="ECO:0000313" key="16">
    <source>
        <dbReference type="Proteomes" id="UP000243052"/>
    </source>
</evidence>
<keyword evidence="8 13" id="KW-1133">Transmembrane helix</keyword>
<evidence type="ECO:0000256" key="3">
    <source>
        <dbReference type="ARBA" id="ARBA00009045"/>
    </source>
</evidence>
<comment type="similarity">
    <text evidence="3">Belongs to the peptidase S54 family.</text>
</comment>
<feature type="transmembrane region" description="Helical" evidence="13">
    <location>
        <begin position="55"/>
        <end position="77"/>
    </location>
</feature>
<keyword evidence="9 13" id="KW-0472">Membrane</keyword>
<dbReference type="Pfam" id="PF01694">
    <property type="entry name" value="Rhomboid"/>
    <property type="match status" value="1"/>
</dbReference>
<comment type="catalytic activity">
    <reaction evidence="1">
        <text>Cleaves type-1 transmembrane domains using a catalytic dyad composed of serine and histidine that are contributed by different transmembrane domains.</text>
        <dbReference type="EC" id="3.4.21.105"/>
    </reaction>
</comment>
<dbReference type="GeneID" id="28724712"/>
<dbReference type="PANTHER" id="PTHR43066:SF1">
    <property type="entry name" value="RHOMBOID PROTEIN 2"/>
    <property type="match status" value="1"/>
</dbReference>
<keyword evidence="5" id="KW-0645">Protease</keyword>
<sequence>MNWRSYIPSGPKPGALTAGLCIFMFILYALNWILPINDAIVLEVDALKGIKLNRLTLYPLAHMSFLHLFFNCISIFGPLSLFEASHGTVFTGVMLNLLALFTAIIYCLVGMLLFPNSRVGGASGWCFTLFGYYAVKESRFRPHYQITANYKFPTLYSPVVVLMVVFVLFPGSSFWGHFIGLGLGYLLGFKENWFAVLVPPTSIISKIEHWLDRWIGMIPPIVTYYREASVDRSMEYTSIYQDDQLPLYNNDNYRGQGRVLGS</sequence>
<keyword evidence="7" id="KW-0378">Hydrolase</keyword>
<comment type="function">
    <text evidence="10">Probable rhomboid-type serine protease that catalyzes intramembrane proteolysis.</text>
</comment>
<dbReference type="EC" id="3.4.21.105" evidence="4"/>
<evidence type="ECO:0000256" key="2">
    <source>
        <dbReference type="ARBA" id="ARBA00004257"/>
    </source>
</evidence>
<protein>
    <recommendedName>
        <fullName evidence="11">Rhomboid-type serine protease 2</fullName>
        <ecNumber evidence="4">3.4.21.105</ecNumber>
    </recommendedName>
    <alternativeName>
        <fullName evidence="12">Rhomboid protein 2</fullName>
    </alternativeName>
</protein>
<dbReference type="OrthoDB" id="10257275at2759"/>
<evidence type="ECO:0000256" key="11">
    <source>
        <dbReference type="ARBA" id="ARBA00039804"/>
    </source>
</evidence>
<feature type="transmembrane region" description="Helical" evidence="13">
    <location>
        <begin position="89"/>
        <end position="114"/>
    </location>
</feature>
<evidence type="ECO:0000256" key="7">
    <source>
        <dbReference type="ARBA" id="ARBA00022801"/>
    </source>
</evidence>
<dbReference type="GO" id="GO:0006508">
    <property type="term" value="P:proteolysis"/>
    <property type="evidence" value="ECO:0007669"/>
    <property type="project" value="UniProtKB-KW"/>
</dbReference>
<dbReference type="Gene3D" id="1.20.1540.10">
    <property type="entry name" value="Rhomboid-like"/>
    <property type="match status" value="1"/>
</dbReference>
<feature type="domain" description="Peptidase S54 rhomboid" evidence="14">
    <location>
        <begin position="52"/>
        <end position="189"/>
    </location>
</feature>
<evidence type="ECO:0000256" key="12">
    <source>
        <dbReference type="ARBA" id="ARBA00042081"/>
    </source>
</evidence>
<dbReference type="AlphaFoldDB" id="A0A109V066"/>
<evidence type="ECO:0000256" key="8">
    <source>
        <dbReference type="ARBA" id="ARBA00022989"/>
    </source>
</evidence>
<dbReference type="SUPFAM" id="SSF144091">
    <property type="entry name" value="Rhomboid-like"/>
    <property type="match status" value="1"/>
</dbReference>
<dbReference type="RefSeq" id="XP_017988419.1">
    <property type="nucleotide sequence ID" value="XM_018132930.1"/>
</dbReference>
<dbReference type="GO" id="GO:0004252">
    <property type="term" value="F:serine-type endopeptidase activity"/>
    <property type="evidence" value="ECO:0007669"/>
    <property type="project" value="InterPro"/>
</dbReference>
<dbReference type="GO" id="GO:0016020">
    <property type="term" value="C:membrane"/>
    <property type="evidence" value="ECO:0007669"/>
    <property type="project" value="InterPro"/>
</dbReference>
<evidence type="ECO:0000256" key="9">
    <source>
        <dbReference type="ARBA" id="ARBA00023136"/>
    </source>
</evidence>